<dbReference type="SUPFAM" id="SSF46934">
    <property type="entry name" value="UBA-like"/>
    <property type="match status" value="1"/>
</dbReference>
<dbReference type="Proteomes" id="UP001140091">
    <property type="component" value="Unassembled WGS sequence"/>
</dbReference>
<dbReference type="Gene3D" id="1.10.238.10">
    <property type="entry name" value="EF-hand"/>
    <property type="match status" value="2"/>
</dbReference>
<dbReference type="GO" id="GO:0016197">
    <property type="term" value="P:endosomal transport"/>
    <property type="evidence" value="ECO:0007669"/>
    <property type="project" value="TreeGrafter"/>
</dbReference>
<feature type="region of interest" description="Disordered" evidence="2">
    <location>
        <begin position="229"/>
        <end position="296"/>
    </location>
</feature>
<feature type="compositionally biased region" description="Low complexity" evidence="2">
    <location>
        <begin position="1073"/>
        <end position="1087"/>
    </location>
</feature>
<dbReference type="PANTHER" id="PTHR11216:SF170">
    <property type="entry name" value="DYNAMIN ASSOCIATED PROTEIN 160, ISOFORM D"/>
    <property type="match status" value="1"/>
</dbReference>
<feature type="domain" description="EH" evidence="4">
    <location>
        <begin position="9"/>
        <end position="94"/>
    </location>
</feature>
<proteinExistence type="predicted"/>
<feature type="domain" description="EH" evidence="4">
    <location>
        <begin position="127"/>
        <end position="217"/>
    </location>
</feature>
<dbReference type="CDD" id="cd00052">
    <property type="entry name" value="EH"/>
    <property type="match status" value="2"/>
</dbReference>
<feature type="compositionally biased region" description="Basic and acidic residues" evidence="2">
    <location>
        <begin position="811"/>
        <end position="821"/>
    </location>
</feature>
<feature type="region of interest" description="Disordered" evidence="2">
    <location>
        <begin position="613"/>
        <end position="730"/>
    </location>
</feature>
<feature type="domain" description="UBA" evidence="3">
    <location>
        <begin position="1147"/>
        <end position="1189"/>
    </location>
</feature>
<feature type="compositionally biased region" description="Polar residues" evidence="2">
    <location>
        <begin position="392"/>
        <end position="404"/>
    </location>
</feature>
<dbReference type="PROSITE" id="PS50031">
    <property type="entry name" value="EH"/>
    <property type="match status" value="2"/>
</dbReference>
<feature type="region of interest" description="Disordered" evidence="2">
    <location>
        <begin position="746"/>
        <end position="901"/>
    </location>
</feature>
<feature type="compositionally biased region" description="Polar residues" evidence="2">
    <location>
        <begin position="764"/>
        <end position="778"/>
    </location>
</feature>
<keyword evidence="1" id="KW-0175">Coiled coil</keyword>
<organism evidence="5 6">
    <name type="scientific">Candolleomyces eurysporus</name>
    <dbReference type="NCBI Taxonomy" id="2828524"/>
    <lineage>
        <taxon>Eukaryota</taxon>
        <taxon>Fungi</taxon>
        <taxon>Dikarya</taxon>
        <taxon>Basidiomycota</taxon>
        <taxon>Agaricomycotina</taxon>
        <taxon>Agaricomycetes</taxon>
        <taxon>Agaricomycetidae</taxon>
        <taxon>Agaricales</taxon>
        <taxon>Agaricineae</taxon>
        <taxon>Psathyrellaceae</taxon>
        <taxon>Candolleomyces</taxon>
    </lineage>
</organism>
<feature type="region of interest" description="Disordered" evidence="2">
    <location>
        <begin position="326"/>
        <end position="404"/>
    </location>
</feature>
<dbReference type="InterPro" id="IPR011992">
    <property type="entry name" value="EF-hand-dom_pair"/>
</dbReference>
<feature type="compositionally biased region" description="Polar residues" evidence="2">
    <location>
        <begin position="687"/>
        <end position="699"/>
    </location>
</feature>
<feature type="region of interest" description="Disordered" evidence="2">
    <location>
        <begin position="940"/>
        <end position="1149"/>
    </location>
</feature>
<feature type="compositionally biased region" description="Pro residues" evidence="2">
    <location>
        <begin position="1019"/>
        <end position="1032"/>
    </location>
</feature>
<dbReference type="Pfam" id="PF12763">
    <property type="entry name" value="EH"/>
    <property type="match status" value="2"/>
</dbReference>
<feature type="compositionally biased region" description="Low complexity" evidence="2">
    <location>
        <begin position="633"/>
        <end position="642"/>
    </location>
</feature>
<dbReference type="AlphaFoldDB" id="A0A9W8MJK6"/>
<dbReference type="InterPro" id="IPR009060">
    <property type="entry name" value="UBA-like_sf"/>
</dbReference>
<dbReference type="OrthoDB" id="524326at2759"/>
<feature type="compositionally biased region" description="Low complexity" evidence="2">
    <location>
        <begin position="983"/>
        <end position="1004"/>
    </location>
</feature>
<dbReference type="SUPFAM" id="SSF47473">
    <property type="entry name" value="EF-hand"/>
    <property type="match status" value="2"/>
</dbReference>
<evidence type="ECO:0000259" key="3">
    <source>
        <dbReference type="PROSITE" id="PS50030"/>
    </source>
</evidence>
<evidence type="ECO:0000256" key="1">
    <source>
        <dbReference type="SAM" id="Coils"/>
    </source>
</evidence>
<dbReference type="GO" id="GO:0005886">
    <property type="term" value="C:plasma membrane"/>
    <property type="evidence" value="ECO:0007669"/>
    <property type="project" value="TreeGrafter"/>
</dbReference>
<feature type="compositionally biased region" description="Acidic residues" evidence="2">
    <location>
        <begin position="784"/>
        <end position="797"/>
    </location>
</feature>
<dbReference type="Gene3D" id="1.10.8.10">
    <property type="entry name" value="DNA helicase RuvA subunit, C-terminal domain"/>
    <property type="match status" value="1"/>
</dbReference>
<dbReference type="GO" id="GO:0005737">
    <property type="term" value="C:cytoplasm"/>
    <property type="evidence" value="ECO:0007669"/>
    <property type="project" value="TreeGrafter"/>
</dbReference>
<dbReference type="GO" id="GO:0006897">
    <property type="term" value="P:endocytosis"/>
    <property type="evidence" value="ECO:0007669"/>
    <property type="project" value="TreeGrafter"/>
</dbReference>
<comment type="caution">
    <text evidence="5">The sequence shown here is derived from an EMBL/GenBank/DDBJ whole genome shotgun (WGS) entry which is preliminary data.</text>
</comment>
<evidence type="ECO:0000259" key="4">
    <source>
        <dbReference type="PROSITE" id="PS50031"/>
    </source>
</evidence>
<dbReference type="SMART" id="SM00165">
    <property type="entry name" value="UBA"/>
    <property type="match status" value="1"/>
</dbReference>
<evidence type="ECO:0000313" key="5">
    <source>
        <dbReference type="EMBL" id="KAJ2931418.1"/>
    </source>
</evidence>
<evidence type="ECO:0008006" key="7">
    <source>
        <dbReference type="Google" id="ProtNLM"/>
    </source>
</evidence>
<keyword evidence="6" id="KW-1185">Reference proteome</keyword>
<dbReference type="PANTHER" id="PTHR11216">
    <property type="entry name" value="EH DOMAIN"/>
    <property type="match status" value="1"/>
</dbReference>
<protein>
    <recommendedName>
        <fullName evidence="7">UBA domain-containing protein</fullName>
    </recommendedName>
</protein>
<feature type="non-terminal residue" evidence="5">
    <location>
        <position position="1190"/>
    </location>
</feature>
<feature type="compositionally biased region" description="Polar residues" evidence="2">
    <location>
        <begin position="1033"/>
        <end position="1050"/>
    </location>
</feature>
<dbReference type="PROSITE" id="PS50030">
    <property type="entry name" value="UBA"/>
    <property type="match status" value="1"/>
</dbReference>
<accession>A0A9W8MJK6</accession>
<sequence>MTFTPTPAETTLVHQVFQYADPQKLGVVTGEAAVKIFDGSKLSPAVLAEIWGLSDDENNGWLSKKGVAKAVRLIGWAQQGRKLSVELLDKPGPLAKIEGLNSVAQQNTGMSLPKSPLPLFPVLTPQDREKYTNIFNRAGPINGLLSGEKARDIFLKSRLPNDQLLQVWTLADTQDRGALDSTDFAIAMYFVHGLMSKTISFIPTSLPPGLLQQAGGGVASHLSGNSGSFSPVHSTFSIPPQSTGQRSQMIQPNHTGMSSASGPPRPAPALPARPAAVNSPFRPPPAAPAPAWDVTPSDKAKFDAWFDGLDTQKHGYIEVAPQQTGGFSTLQSQPTGTHPTLSAQPTGTRSPLNDPFAPAIAPTYTGSRNFLDDDEPSTTAASPPLQDKSAEIGNTKNQLDSTTRSLNTAKAERAALEETLASQATQLSSLQTQLSSAKAAYETEVKLLSTLKDRYSTQQADIQKAREELIRAESDLSALKVEKAEIEGSFLRDKEDARELHRRMIEAGQQAETIKSEVEKVKKDAKQQKGLLAIAKKQLSSKEAEKAKAEKELEEASADIAAITKEQGEVDAALATLEASPPVSAPAERVGSADSLAFAASYPLPDTPDLASPVASIKSNNPFERLKTGNVTPRSQSPFAAFPSPPIPQQPEATISFDEDLFTPTSPSEEKAEAPSAEGLAYDSPEPKNTASLDVTSTLDVPREEPSSPATINENELFHTPPTSARALSPAVEVDRYPAIDDLTSHFAPVPVAETKEKKEQEQPTSNSDFDSAFNIDNQARELDIDESDSSDDEDEVPLSQIKQNVNAAQDKGKAPAKESEATSSFDDVFGAPSTPKVIPEANVAEKPESQPSASTFDDIFGGPLPASQTNGTASTQENKGNGTATGFNPDPFPPVGATASAPVAGADAFDEALGKLSPTASTAPQQISFDSAFEDNFDFAAAKAEDTPAPPPANQDTATTTFDDIFGGPVWNGSAPAQQPQAETRSAESQARAAAAFDDAFSALSISTPPQNAVKPEVPSPAQPPVVPPPQNGVSTNPFPTVSAQNSPKAVSPRPSNARPSSPLQERVAPGRSASPKPRLSSSSSKDGTEKPAKEPPARHSKISLRLPFGRKKNKDKHQPPEPVPRLPSSHLSPPSEEAERVLTPSVDDDVEAVKQLTSMGFSRTQAVTALEKHGYDMPRALNSLLGTA</sequence>
<feature type="compositionally biased region" description="Polar residues" evidence="2">
    <location>
        <begin position="229"/>
        <end position="257"/>
    </location>
</feature>
<name>A0A9W8MJK6_9AGAR</name>
<feature type="coiled-coil region" evidence="1">
    <location>
        <begin position="532"/>
        <end position="566"/>
    </location>
</feature>
<dbReference type="InterPro" id="IPR015940">
    <property type="entry name" value="UBA"/>
</dbReference>
<gene>
    <name evidence="5" type="ORF">H1R20_g5702</name>
</gene>
<evidence type="ECO:0000313" key="6">
    <source>
        <dbReference type="Proteomes" id="UP001140091"/>
    </source>
</evidence>
<feature type="compositionally biased region" description="Basic residues" evidence="2">
    <location>
        <begin position="1100"/>
        <end position="1117"/>
    </location>
</feature>
<feature type="compositionally biased region" description="Polar residues" evidence="2">
    <location>
        <begin position="326"/>
        <end position="351"/>
    </location>
</feature>
<feature type="compositionally biased region" description="Basic and acidic residues" evidence="2">
    <location>
        <begin position="1088"/>
        <end position="1099"/>
    </location>
</feature>
<feature type="compositionally biased region" description="Low complexity" evidence="2">
    <location>
        <begin position="1053"/>
        <end position="1064"/>
    </location>
</feature>
<dbReference type="InterPro" id="IPR000261">
    <property type="entry name" value="EH_dom"/>
</dbReference>
<reference evidence="5" key="1">
    <citation type="submission" date="2022-06" db="EMBL/GenBank/DDBJ databases">
        <title>Genome Sequence of Candolleomyces eurysporus.</title>
        <authorList>
            <person name="Buettner E."/>
        </authorList>
    </citation>
    <scope>NUCLEOTIDE SEQUENCE</scope>
    <source>
        <strain evidence="5">VTCC 930004</strain>
    </source>
</reference>
<feature type="compositionally biased region" description="Low complexity" evidence="2">
    <location>
        <begin position="1128"/>
        <end position="1137"/>
    </location>
</feature>
<dbReference type="EMBL" id="JANBPK010000808">
    <property type="protein sequence ID" value="KAJ2931418.1"/>
    <property type="molecule type" value="Genomic_DNA"/>
</dbReference>
<evidence type="ECO:0000256" key="2">
    <source>
        <dbReference type="SAM" id="MobiDB-lite"/>
    </source>
</evidence>
<dbReference type="SMART" id="SM00027">
    <property type="entry name" value="EH"/>
    <property type="match status" value="2"/>
</dbReference>
<feature type="compositionally biased region" description="Polar residues" evidence="2">
    <location>
        <begin position="867"/>
        <end position="887"/>
    </location>
</feature>